<reference evidence="2 3" key="2">
    <citation type="journal article" date="2011" name="Mol. Biol. Evol.">
        <title>Unity in variety--the pan-genome of the Chlamydiae.</title>
        <authorList>
            <person name="Collingro A."/>
            <person name="Tischler P."/>
            <person name="Weinmaier T."/>
            <person name="Penz T."/>
            <person name="Heinz E."/>
            <person name="Brunham R.C."/>
            <person name="Read T.D."/>
            <person name="Bavoil P.M."/>
            <person name="Sachse K."/>
            <person name="Kahane S."/>
            <person name="Friedman M.G."/>
            <person name="Rattei T."/>
            <person name="Myers G.S."/>
            <person name="Horn M."/>
        </authorList>
    </citation>
    <scope>NUCLEOTIDE SEQUENCE [LARGE SCALE GENOMIC DNA]</scope>
    <source>
        <strain evidence="3">UV7</strain>
    </source>
</reference>
<evidence type="ECO:0000256" key="1">
    <source>
        <dbReference type="SAM" id="Phobius"/>
    </source>
</evidence>
<dbReference type="AlphaFoldDB" id="F8KUT8"/>
<dbReference type="Gene3D" id="1.20.1300.10">
    <property type="entry name" value="Fumarate reductase/succinate dehydrogenase, transmembrane subunit"/>
    <property type="match status" value="2"/>
</dbReference>
<reference key="1">
    <citation type="journal article" date="2011" name="Mol. Biol. Evol.">
        <title>Unity in variety -- the pan-genome of the Chlamydiae.</title>
        <authorList>
            <person name="Collingro A."/>
            <person name="Tischler P."/>
            <person name="Weinmaier T."/>
            <person name="Penz T."/>
            <person name="Heinz E."/>
            <person name="Brunham R.C."/>
            <person name="Read T.D."/>
            <person name="Bavoil P.M."/>
            <person name="Sachse K."/>
            <person name="Kahane S."/>
            <person name="Friedman M.G."/>
            <person name="Rattei T."/>
            <person name="Myers G.S.A."/>
            <person name="Horn M."/>
        </authorList>
    </citation>
    <scope>NUCLEOTIDE SEQUENCE</scope>
    <source>
        <strain>UV7</strain>
    </source>
</reference>
<feature type="transmembrane region" description="Helical" evidence="1">
    <location>
        <begin position="21"/>
        <end position="43"/>
    </location>
</feature>
<evidence type="ECO:0008006" key="4">
    <source>
        <dbReference type="Google" id="ProtNLM"/>
    </source>
</evidence>
<dbReference type="OrthoDB" id="9789209at2"/>
<keyword evidence="3" id="KW-1185">Reference proteome</keyword>
<dbReference type="eggNOG" id="COG2009">
    <property type="taxonomic scope" value="Bacteria"/>
</dbReference>
<name>F8KUT8_PARAV</name>
<evidence type="ECO:0000313" key="3">
    <source>
        <dbReference type="Proteomes" id="UP000000495"/>
    </source>
</evidence>
<dbReference type="Proteomes" id="UP000000495">
    <property type="component" value="Chromosome"/>
</dbReference>
<dbReference type="GO" id="GO:0016020">
    <property type="term" value="C:membrane"/>
    <property type="evidence" value="ECO:0007669"/>
    <property type="project" value="InterPro"/>
</dbReference>
<dbReference type="STRING" id="765952.PUV_00530"/>
<keyword evidence="1" id="KW-0812">Transmembrane</keyword>
<dbReference type="HOGENOM" id="CLU_078991_0_0_0"/>
<dbReference type="EMBL" id="FR872580">
    <property type="protein sequence ID" value="CCB85003.1"/>
    <property type="molecule type" value="Genomic_DNA"/>
</dbReference>
<dbReference type="RefSeq" id="WP_013924096.1">
    <property type="nucleotide sequence ID" value="NC_015702.1"/>
</dbReference>
<dbReference type="SUPFAM" id="SSF81343">
    <property type="entry name" value="Fumarate reductase respiratory complex transmembrane subunits"/>
    <property type="match status" value="1"/>
</dbReference>
<accession>F8KUT8</accession>
<feature type="transmembrane region" description="Helical" evidence="1">
    <location>
        <begin position="313"/>
        <end position="335"/>
    </location>
</feature>
<feature type="transmembrane region" description="Helical" evidence="1">
    <location>
        <begin position="271"/>
        <end position="292"/>
    </location>
</feature>
<dbReference type="InterPro" id="IPR034804">
    <property type="entry name" value="SQR/QFR_C/D"/>
</dbReference>
<gene>
    <name evidence="2" type="ordered locus">PUV_00530</name>
</gene>
<proteinExistence type="predicted"/>
<keyword evidence="1" id="KW-0472">Membrane</keyword>
<protein>
    <recommendedName>
        <fullName evidence="4">Succinate dehydrogenase cytochrome b558 subunit</fullName>
    </recommendedName>
</protein>
<organism evidence="2 3">
    <name type="scientific">Parachlamydia acanthamoebae (strain UV7)</name>
    <dbReference type="NCBI Taxonomy" id="765952"/>
    <lineage>
        <taxon>Bacteria</taxon>
        <taxon>Pseudomonadati</taxon>
        <taxon>Chlamydiota</taxon>
        <taxon>Chlamydiia</taxon>
        <taxon>Parachlamydiales</taxon>
        <taxon>Parachlamydiaceae</taxon>
        <taxon>Parachlamydia</taxon>
    </lineage>
</organism>
<sequence length="339" mass="38871">MTWIAQAPPQAFIWRRLHSLTGAWLSLFLIEHLLVNSQAALFIGDDGYGFVHAVNAIKNFPYLPLIEIFLLGVPILVHLVWGIKYLQTSAMNSFKTDGSKPALPQYSRNHAYSWQRITSWILLFGLLAHIIHMRFIEYPLSTHVGTQKQYMVRLNADKGLYTLAARLGVKLYNEEQIKMEEKVTMSRAHNRPLGQTWSGIASSIPQIFEKDAAKKDESPQMLIFEQQKQEELKWLKVLQERSLKDNEVIAVTDNFGVAELLMVRETFKMPVMIVLYTIFVLAACYHGFNGLWTFMISWGVTLTALSQRYMRHLATALMVIVAFLGMAAIWGTYWINLKS</sequence>
<evidence type="ECO:0000313" key="2">
    <source>
        <dbReference type="EMBL" id="CCB85003.1"/>
    </source>
</evidence>
<keyword evidence="1" id="KW-1133">Transmembrane helix</keyword>
<feature type="transmembrane region" description="Helical" evidence="1">
    <location>
        <begin position="117"/>
        <end position="136"/>
    </location>
</feature>
<feature type="transmembrane region" description="Helical" evidence="1">
    <location>
        <begin position="63"/>
        <end position="83"/>
    </location>
</feature>
<dbReference type="KEGG" id="puv:PUV_00530"/>